<dbReference type="AlphaFoldDB" id="G0J4P1"/>
<protein>
    <submittedName>
        <fullName evidence="1">Uncharacterized protein</fullName>
    </submittedName>
</protein>
<gene>
    <name evidence="1" type="ordered locus">Cycma_0934</name>
</gene>
<evidence type="ECO:0000313" key="2">
    <source>
        <dbReference type="Proteomes" id="UP000001635"/>
    </source>
</evidence>
<evidence type="ECO:0000313" key="1">
    <source>
        <dbReference type="EMBL" id="AEL24706.1"/>
    </source>
</evidence>
<accession>G0J4P1</accession>
<dbReference type="HOGENOM" id="CLU_2715645_0_0_10"/>
<sequence length="72" mass="8012">MGNELNSALSLNRLPFICCNPFPSGGKLPLLDFKVISACNRLLLDILSINLIVLSDHLRGSGWGYYKDRFNS</sequence>
<keyword evidence="2" id="KW-1185">Reference proteome</keyword>
<name>G0J4P1_CYCMS</name>
<dbReference type="STRING" id="880070.Cycma_0934"/>
<dbReference type="EMBL" id="CP002955">
    <property type="protein sequence ID" value="AEL24706.1"/>
    <property type="molecule type" value="Genomic_DNA"/>
</dbReference>
<dbReference type="KEGG" id="cmr:Cycma_0934"/>
<reference evidence="2" key="1">
    <citation type="submission" date="2011-07" db="EMBL/GenBank/DDBJ databases">
        <title>The complete genome of Cyclobacterium marinum DSM 745.</title>
        <authorList>
            <person name="Lucas S."/>
            <person name="Han J."/>
            <person name="Lapidus A."/>
            <person name="Bruce D."/>
            <person name="Goodwin L."/>
            <person name="Pitluck S."/>
            <person name="Peters L."/>
            <person name="Kyrpides N."/>
            <person name="Mavromatis K."/>
            <person name="Ivanova N."/>
            <person name="Ovchinnikova G."/>
            <person name="Chertkov O."/>
            <person name="Detter J.C."/>
            <person name="Tapia R."/>
            <person name="Han C."/>
            <person name="Land M."/>
            <person name="Hauser L."/>
            <person name="Markowitz V."/>
            <person name="Cheng J.-F."/>
            <person name="Hugenholtz P."/>
            <person name="Woyke T."/>
            <person name="Wu D."/>
            <person name="Tindall B."/>
            <person name="Schuetze A."/>
            <person name="Brambilla E."/>
            <person name="Klenk H.-P."/>
            <person name="Eisen J.A."/>
        </authorList>
    </citation>
    <scope>NUCLEOTIDE SEQUENCE [LARGE SCALE GENOMIC DNA]</scope>
    <source>
        <strain evidence="2">ATCC 25205 / DSM 745 / LMG 13164 / NCIMB 1802</strain>
    </source>
</reference>
<organism evidence="1 2">
    <name type="scientific">Cyclobacterium marinum (strain ATCC 25205 / DSM 745 / LMG 13164 / NCIMB 1802)</name>
    <name type="common">Flectobacillus marinus</name>
    <dbReference type="NCBI Taxonomy" id="880070"/>
    <lineage>
        <taxon>Bacteria</taxon>
        <taxon>Pseudomonadati</taxon>
        <taxon>Bacteroidota</taxon>
        <taxon>Cytophagia</taxon>
        <taxon>Cytophagales</taxon>
        <taxon>Cyclobacteriaceae</taxon>
        <taxon>Cyclobacterium</taxon>
    </lineage>
</organism>
<dbReference type="Proteomes" id="UP000001635">
    <property type="component" value="Chromosome"/>
</dbReference>
<proteinExistence type="predicted"/>